<keyword evidence="8" id="KW-1185">Reference proteome</keyword>
<gene>
    <name evidence="7" type="ORF">MBSD_n0934</name>
</gene>
<evidence type="ECO:0000256" key="5">
    <source>
        <dbReference type="ARBA" id="ARBA00023136"/>
    </source>
</evidence>
<keyword evidence="4 6" id="KW-1133">Transmembrane helix</keyword>
<evidence type="ECO:0000256" key="1">
    <source>
        <dbReference type="ARBA" id="ARBA00004651"/>
    </source>
</evidence>
<feature type="transmembrane region" description="Helical" evidence="6">
    <location>
        <begin position="80"/>
        <end position="99"/>
    </location>
</feature>
<evidence type="ECO:0000313" key="7">
    <source>
        <dbReference type="EMBL" id="GAP65644.1"/>
    </source>
</evidence>
<dbReference type="AlphaFoldDB" id="A0A0K8QLC5"/>
<feature type="transmembrane region" description="Helical" evidence="6">
    <location>
        <begin position="44"/>
        <end position="68"/>
    </location>
</feature>
<dbReference type="Proteomes" id="UP000253740">
    <property type="component" value="Unassembled WGS sequence"/>
</dbReference>
<dbReference type="GO" id="GO:0022857">
    <property type="term" value="F:transmembrane transporter activity"/>
    <property type="evidence" value="ECO:0007669"/>
    <property type="project" value="InterPro"/>
</dbReference>
<evidence type="ECO:0000256" key="4">
    <source>
        <dbReference type="ARBA" id="ARBA00022989"/>
    </source>
</evidence>
<name>A0A0K8QLC5_9GAMM</name>
<dbReference type="STRING" id="1475481.GCA_000953855_00948"/>
<accession>A0A0K8QLC5</accession>
<dbReference type="GO" id="GO:0005886">
    <property type="term" value="C:plasma membrane"/>
    <property type="evidence" value="ECO:0007669"/>
    <property type="project" value="UniProtKB-SubCell"/>
</dbReference>
<proteinExistence type="predicted"/>
<dbReference type="Gene3D" id="1.10.3730.20">
    <property type="match status" value="1"/>
</dbReference>
<evidence type="ECO:0000256" key="6">
    <source>
        <dbReference type="SAM" id="Phobius"/>
    </source>
</evidence>
<feature type="transmembrane region" description="Helical" evidence="6">
    <location>
        <begin position="105"/>
        <end position="122"/>
    </location>
</feature>
<keyword evidence="2" id="KW-1003">Cell membrane</keyword>
<dbReference type="InterPro" id="IPR000390">
    <property type="entry name" value="Small_drug/metabolite_transptr"/>
</dbReference>
<keyword evidence="5 6" id="KW-0472">Membrane</keyword>
<evidence type="ECO:0000256" key="3">
    <source>
        <dbReference type="ARBA" id="ARBA00022692"/>
    </source>
</evidence>
<evidence type="ECO:0000256" key="2">
    <source>
        <dbReference type="ARBA" id="ARBA00022475"/>
    </source>
</evidence>
<evidence type="ECO:0000313" key="8">
    <source>
        <dbReference type="Proteomes" id="UP000253740"/>
    </source>
</evidence>
<keyword evidence="3 6" id="KW-0812">Transmembrane</keyword>
<dbReference type="RefSeq" id="WP_237071748.1">
    <property type="nucleotide sequence ID" value="NZ_DF970163.1"/>
</dbReference>
<dbReference type="PANTHER" id="PTHR30561:SF9">
    <property type="entry name" value="4-AMINO-4-DEOXY-L-ARABINOSE-PHOSPHOUNDECAPRENOL FLIPPASE SUBUNIT ARNF-RELATED"/>
    <property type="match status" value="1"/>
</dbReference>
<organism evidence="7">
    <name type="scientific">Mizugakiibacter sediminis</name>
    <dbReference type="NCBI Taxonomy" id="1475481"/>
    <lineage>
        <taxon>Bacteria</taxon>
        <taxon>Pseudomonadati</taxon>
        <taxon>Pseudomonadota</taxon>
        <taxon>Gammaproteobacteria</taxon>
        <taxon>Lysobacterales</taxon>
        <taxon>Rhodanobacteraceae</taxon>
        <taxon>Mizugakiibacter</taxon>
    </lineage>
</organism>
<dbReference type="SUPFAM" id="SSF103481">
    <property type="entry name" value="Multidrug resistance efflux transporter EmrE"/>
    <property type="match status" value="1"/>
</dbReference>
<sequence length="124" mass="13437">MDALMGYFLILLTVLLTVYGQIVIKWQVNLAGALPAQFSERTLFLLKLIVNPWILSALAAAFLASIAWMAAMTRFELSKAYPFMALNFVLVGILAVHLFGETVNPAKIVGLVLVIAGLIVSSQG</sequence>
<dbReference type="PANTHER" id="PTHR30561">
    <property type="entry name" value="SMR FAMILY PROTON-DEPENDENT DRUG EFFLUX TRANSPORTER SUGE"/>
    <property type="match status" value="1"/>
</dbReference>
<dbReference type="InterPro" id="IPR037185">
    <property type="entry name" value="EmrE-like"/>
</dbReference>
<reference evidence="7" key="1">
    <citation type="submission" date="2015-08" db="EMBL/GenBank/DDBJ databases">
        <title>Complete DNA Sequence of Pseudomonas syringae pv. actinidiae, the Causal Agent of Kiwifruit Canker Disease.</title>
        <authorList>
            <person name="Rikkerink E.H.A."/>
            <person name="Fineran P.C."/>
        </authorList>
    </citation>
    <scope>NUCLEOTIDE SEQUENCE</scope>
    <source>
        <strain evidence="7">SkMP5</strain>
    </source>
</reference>
<comment type="subcellular location">
    <subcellularLocation>
        <location evidence="1">Cell membrane</location>
        <topology evidence="1">Multi-pass membrane protein</topology>
    </subcellularLocation>
</comment>
<dbReference type="EMBL" id="DF970163">
    <property type="protein sequence ID" value="GAP65644.1"/>
    <property type="molecule type" value="Genomic_DNA"/>
</dbReference>
<protein>
    <submittedName>
        <fullName evidence="7">Uncharacterized protein</fullName>
    </submittedName>
</protein>